<feature type="domain" description="DDH" evidence="1">
    <location>
        <begin position="20"/>
        <end position="139"/>
    </location>
</feature>
<dbReference type="InterPro" id="IPR038763">
    <property type="entry name" value="DHH_sf"/>
</dbReference>
<dbReference type="Gene3D" id="3.90.1640.30">
    <property type="match status" value="1"/>
</dbReference>
<organism evidence="3 4">
    <name type="scientific">Methanoplanus endosymbiosus</name>
    <dbReference type="NCBI Taxonomy" id="33865"/>
    <lineage>
        <taxon>Archaea</taxon>
        <taxon>Methanobacteriati</taxon>
        <taxon>Methanobacteriota</taxon>
        <taxon>Stenosarchaea group</taxon>
        <taxon>Methanomicrobia</taxon>
        <taxon>Methanomicrobiales</taxon>
        <taxon>Methanomicrobiaceae</taxon>
        <taxon>Methanoplanus</taxon>
    </lineage>
</organism>
<dbReference type="Pfam" id="PF02272">
    <property type="entry name" value="DHHA1"/>
    <property type="match status" value="1"/>
</dbReference>
<feature type="domain" description="DHHA1" evidence="2">
    <location>
        <begin position="315"/>
        <end position="397"/>
    </location>
</feature>
<dbReference type="PANTHER" id="PTHR30255:SF2">
    <property type="entry name" value="SINGLE-STRANDED-DNA-SPECIFIC EXONUCLEASE RECJ"/>
    <property type="match status" value="1"/>
</dbReference>
<dbReference type="RefSeq" id="WP_257741945.1">
    <property type="nucleotide sequence ID" value="NZ_CP096115.1"/>
</dbReference>
<accession>A0A9E7PMR1</accession>
<evidence type="ECO:0000313" key="3">
    <source>
        <dbReference type="EMBL" id="UUX91794.1"/>
    </source>
</evidence>
<dbReference type="GeneID" id="74308140"/>
<dbReference type="KEGG" id="mend:L6E24_10525"/>
<dbReference type="InterPro" id="IPR001667">
    <property type="entry name" value="DDH_dom"/>
</dbReference>
<dbReference type="InterPro" id="IPR003156">
    <property type="entry name" value="DHHA1_dom"/>
</dbReference>
<dbReference type="InterPro" id="IPR051673">
    <property type="entry name" value="SSDNA_exonuclease_RecJ"/>
</dbReference>
<reference evidence="3" key="1">
    <citation type="submission" date="2022-04" db="EMBL/GenBank/DDBJ databases">
        <title>Complete genome of Methanoplanus endosymbiosus DSM 3599.</title>
        <authorList>
            <person name="Chen S.-C."/>
            <person name="You Y.-T."/>
            <person name="Zhou Y.-Z."/>
            <person name="Lai M.-C."/>
        </authorList>
    </citation>
    <scope>NUCLEOTIDE SEQUENCE</scope>
    <source>
        <strain evidence="3">DSM 3599</strain>
    </source>
</reference>
<dbReference type="GO" id="GO:0004527">
    <property type="term" value="F:exonuclease activity"/>
    <property type="evidence" value="ECO:0007669"/>
    <property type="project" value="UniProtKB-KW"/>
</dbReference>
<dbReference type="SUPFAM" id="SSF64182">
    <property type="entry name" value="DHH phosphoesterases"/>
    <property type="match status" value="1"/>
</dbReference>
<keyword evidence="4" id="KW-1185">Reference proteome</keyword>
<evidence type="ECO:0000259" key="1">
    <source>
        <dbReference type="Pfam" id="PF01368"/>
    </source>
</evidence>
<dbReference type="Gene3D" id="3.10.310.30">
    <property type="match status" value="1"/>
</dbReference>
<sequence length="404" mass="42106">MSIEAAAEVLADNLSKADFVRVYGHHDADGIASASIICHALSRLGKKYHLTIKSGINAGDVSDEVPTILCDFGSSSEDLAEDVMVVDHHLPHFSGEYHVNPRLHGIDGDNELSSSGAAFIVANRMGDNRDLCGLALLGIIGDSQTVTGKNEEIINEGIANQFITPKRGIALPGKDPAEKLYTAIDPYLSGISGDKAKALEISKPGSDAGDSPDSMLSSVILEIAGTSSLHAMQSVWGDIYEIERGVIHDAHTLAATVEGCGLSGRGGLGAALCLRSVSCTEMAEETAVSFRLNVISSLKSAKKPDENLALFEIDSPKVSGSVADILSKDLIADSPVFTVAKKDDGGYSVSARSPPCYGLNIGEFLEKLASECGGTGGGHVSRGGAAFPESGYPAFRKGIEGMSA</sequence>
<dbReference type="AlphaFoldDB" id="A0A9E7PMR1"/>
<dbReference type="Proteomes" id="UP001060368">
    <property type="component" value="Chromosome"/>
</dbReference>
<protein>
    <submittedName>
        <fullName evidence="3">DHH family phosphoesterase</fullName>
    </submittedName>
</protein>
<name>A0A9E7PMR1_9EURY</name>
<proteinExistence type="predicted"/>
<dbReference type="Pfam" id="PF01368">
    <property type="entry name" value="DHH"/>
    <property type="match status" value="1"/>
</dbReference>
<dbReference type="GO" id="GO:0003676">
    <property type="term" value="F:nucleic acid binding"/>
    <property type="evidence" value="ECO:0007669"/>
    <property type="project" value="InterPro"/>
</dbReference>
<evidence type="ECO:0000259" key="2">
    <source>
        <dbReference type="Pfam" id="PF02272"/>
    </source>
</evidence>
<gene>
    <name evidence="3" type="ORF">L6E24_10525</name>
</gene>
<dbReference type="EMBL" id="CP096115">
    <property type="protein sequence ID" value="UUX91794.1"/>
    <property type="molecule type" value="Genomic_DNA"/>
</dbReference>
<evidence type="ECO:0000313" key="4">
    <source>
        <dbReference type="Proteomes" id="UP001060368"/>
    </source>
</evidence>
<dbReference type="PANTHER" id="PTHR30255">
    <property type="entry name" value="SINGLE-STRANDED-DNA-SPECIFIC EXONUCLEASE RECJ"/>
    <property type="match status" value="1"/>
</dbReference>